<gene>
    <name evidence="1" type="ORF">GQR91_01475</name>
    <name evidence="2" type="ORF">SAMN05216557_10924</name>
</gene>
<evidence type="ECO:0000313" key="4">
    <source>
        <dbReference type="Proteomes" id="UP000436801"/>
    </source>
</evidence>
<accession>A0A1G7QSC7</accession>
<evidence type="ECO:0000313" key="2">
    <source>
        <dbReference type="EMBL" id="SDG01364.1"/>
    </source>
</evidence>
<reference evidence="2 3" key="1">
    <citation type="submission" date="2016-10" db="EMBL/GenBank/DDBJ databases">
        <authorList>
            <person name="Varghese N."/>
            <person name="Submissions S."/>
        </authorList>
    </citation>
    <scope>NUCLEOTIDE SEQUENCE [LARGE SCALE GENOMIC DNA]</scope>
    <source>
        <strain evidence="2 3">S7-754</strain>
    </source>
</reference>
<protein>
    <recommendedName>
        <fullName evidence="5">Avirulence protein</fullName>
    </recommendedName>
</protein>
<dbReference type="Proteomes" id="UP000323502">
    <property type="component" value="Unassembled WGS sequence"/>
</dbReference>
<name>A0A1G7QSC7_9SPHN</name>
<proteinExistence type="predicted"/>
<keyword evidence="3" id="KW-1185">Reference proteome</keyword>
<dbReference type="InterPro" id="IPR045690">
    <property type="entry name" value="DUF6055"/>
</dbReference>
<dbReference type="AlphaFoldDB" id="A0A1G7QSC7"/>
<dbReference type="Pfam" id="PF19527">
    <property type="entry name" value="DUF6055"/>
    <property type="match status" value="1"/>
</dbReference>
<reference evidence="1 4" key="2">
    <citation type="submission" date="2019-12" db="EMBL/GenBank/DDBJ databases">
        <authorList>
            <person name="Zheng J."/>
        </authorList>
    </citation>
    <scope>NUCLEOTIDE SEQUENCE [LARGE SCALE GENOMIC DNA]</scope>
    <source>
        <strain evidence="1 4">DSM 27347</strain>
    </source>
</reference>
<dbReference type="Proteomes" id="UP000436801">
    <property type="component" value="Unassembled WGS sequence"/>
</dbReference>
<evidence type="ECO:0000313" key="3">
    <source>
        <dbReference type="Proteomes" id="UP000323502"/>
    </source>
</evidence>
<dbReference type="EMBL" id="FNBI01000009">
    <property type="protein sequence ID" value="SDG01364.1"/>
    <property type="molecule type" value="Genomic_DNA"/>
</dbReference>
<dbReference type="RefSeq" id="WP_149683340.1">
    <property type="nucleotide sequence ID" value="NZ_FNBI01000009.1"/>
</dbReference>
<dbReference type="EMBL" id="WSUT01000002">
    <property type="protein sequence ID" value="MWC42332.1"/>
    <property type="molecule type" value="Genomic_DNA"/>
</dbReference>
<organism evidence="2 3">
    <name type="scientific">Sphingomonas carotinifaciens</name>
    <dbReference type="NCBI Taxonomy" id="1166323"/>
    <lineage>
        <taxon>Bacteria</taxon>
        <taxon>Pseudomonadati</taxon>
        <taxon>Pseudomonadota</taxon>
        <taxon>Alphaproteobacteria</taxon>
        <taxon>Sphingomonadales</taxon>
        <taxon>Sphingomonadaceae</taxon>
        <taxon>Sphingomonas</taxon>
    </lineage>
</organism>
<evidence type="ECO:0008006" key="5">
    <source>
        <dbReference type="Google" id="ProtNLM"/>
    </source>
</evidence>
<dbReference type="OrthoDB" id="7527225at2"/>
<evidence type="ECO:0000313" key="1">
    <source>
        <dbReference type="EMBL" id="MWC42332.1"/>
    </source>
</evidence>
<sequence length="533" mass="58434">MEAERPEATPGTASGAPFSARLVQAYGEDYGEARRTVVLEWEDGCRRQFRAESFSDADRTLIDREVAARASVADPASYRINYRPGMTSPELVRDGKLALHTTQHFSIWYGKNTAGNFYRTIAEQGRSMEQVVRETGEWMEKQWLINRDVLEAPMPFASGSDRQKLDIFLCGTGRPIQEGDDLEECGANAAETMSVSAWAVLKGSNVLVHEFGHMIQFYTGGFRDKDDAGMIWETGAEWNAFTVNPVFNATSADYLNQLENGFLFSVARYGANPIMTYLYERDATRALVFGTWLRNRRDASGATQEDYLPALVRLAQEAGTYPNGLASFADDAGWYGARLVAMDFLNQRTMLDQLRPTRTTSWLAHFTTPLVPVAGGDATLYDPPSQRALLQWGTHIVPLTGDGRQVKVTLTGATTANRAAWRFSIVAVEPNGTPHYAPLGTAGGQGSGTTMLTPPSGTKLYLAVTATPYAYETLGWQENGQPVKGTRFPYRVKIEGATPRTGPVEACSADSAPGTWTTNYTLSGNKEGGRPCA</sequence>